<evidence type="ECO:0000313" key="3">
    <source>
        <dbReference type="EMBL" id="MFD2523302.1"/>
    </source>
</evidence>
<evidence type="ECO:0000256" key="1">
    <source>
        <dbReference type="SAM" id="SignalP"/>
    </source>
</evidence>
<feature type="chain" id="PRO_5046480156" evidence="1">
    <location>
        <begin position="21"/>
        <end position="240"/>
    </location>
</feature>
<feature type="signal peptide" evidence="1">
    <location>
        <begin position="1"/>
        <end position="20"/>
    </location>
</feature>
<comment type="caution">
    <text evidence="3">The sequence shown here is derived from an EMBL/GenBank/DDBJ whole genome shotgun (WGS) entry which is preliminary data.</text>
</comment>
<dbReference type="RefSeq" id="WP_340240673.1">
    <property type="nucleotide sequence ID" value="NZ_JBBEWC010000024.1"/>
</dbReference>
<dbReference type="InterPro" id="IPR025665">
    <property type="entry name" value="Beta-barrel_OMP_2"/>
</dbReference>
<sequence length="240" mass="26284">MRALFTFLILSISLSSATFAQDFRIAPVVGVGVTSVLNSDKIKNAYNQYGSILGLDVKHRPAIKANFGVWADYSFNEKMAFRSGLLISFKGETVTMNYNEYGESGSGKVKQKLTYLELPLMLNYKIGDSGMKLLFGPSINFALSAKATGSYSLDGEFGGTETEVIEIGSDPRRHEVMPVDFALNLGIAKDFGSSDRPLEVSLMVSPSLTPYTTYTKSDPQSHARHLAIGLRAAYFFSINK</sequence>
<reference evidence="4" key="1">
    <citation type="journal article" date="2019" name="Int. J. Syst. Evol. Microbiol.">
        <title>The Global Catalogue of Microorganisms (GCM) 10K type strain sequencing project: providing services to taxonomists for standard genome sequencing and annotation.</title>
        <authorList>
            <consortium name="The Broad Institute Genomics Platform"/>
            <consortium name="The Broad Institute Genome Sequencing Center for Infectious Disease"/>
            <person name="Wu L."/>
            <person name="Ma J."/>
        </authorList>
    </citation>
    <scope>NUCLEOTIDE SEQUENCE [LARGE SCALE GENOMIC DNA]</scope>
    <source>
        <strain evidence="4">KCTC 52344</strain>
    </source>
</reference>
<evidence type="ECO:0000313" key="4">
    <source>
        <dbReference type="Proteomes" id="UP001597510"/>
    </source>
</evidence>
<feature type="domain" description="Outer membrane protein beta-barrel" evidence="2">
    <location>
        <begin position="19"/>
        <end position="210"/>
    </location>
</feature>
<dbReference type="EMBL" id="JBHULC010000033">
    <property type="protein sequence ID" value="MFD2523302.1"/>
    <property type="molecule type" value="Genomic_DNA"/>
</dbReference>
<name>A0ABW5JEK9_9BACT</name>
<gene>
    <name evidence="3" type="ORF">ACFSR2_20560</name>
</gene>
<evidence type="ECO:0000259" key="2">
    <source>
        <dbReference type="Pfam" id="PF13568"/>
    </source>
</evidence>
<keyword evidence="1" id="KW-0732">Signal</keyword>
<keyword evidence="4" id="KW-1185">Reference proteome</keyword>
<dbReference type="Proteomes" id="UP001597510">
    <property type="component" value="Unassembled WGS sequence"/>
</dbReference>
<accession>A0ABW5JEK9</accession>
<protein>
    <submittedName>
        <fullName evidence="3">Porin family protein</fullName>
    </submittedName>
</protein>
<dbReference type="Pfam" id="PF13568">
    <property type="entry name" value="OMP_b-brl_2"/>
    <property type="match status" value="1"/>
</dbReference>
<proteinExistence type="predicted"/>
<organism evidence="3 4">
    <name type="scientific">Emticicia soli</name>
    <dbReference type="NCBI Taxonomy" id="2027878"/>
    <lineage>
        <taxon>Bacteria</taxon>
        <taxon>Pseudomonadati</taxon>
        <taxon>Bacteroidota</taxon>
        <taxon>Cytophagia</taxon>
        <taxon>Cytophagales</taxon>
        <taxon>Leadbetterellaceae</taxon>
        <taxon>Emticicia</taxon>
    </lineage>
</organism>